<dbReference type="PANTHER" id="PTHR42736:SF1">
    <property type="entry name" value="PROTEIN-GLUTAMINE GAMMA-GLUTAMYLTRANSFERASE"/>
    <property type="match status" value="1"/>
</dbReference>
<feature type="transmembrane region" description="Helical" evidence="1">
    <location>
        <begin position="57"/>
        <end position="73"/>
    </location>
</feature>
<dbReference type="Pfam" id="PF13559">
    <property type="entry name" value="DUF4129"/>
    <property type="match status" value="1"/>
</dbReference>
<dbReference type="STRING" id="1232683.ADIMK_3512"/>
<feature type="transmembrane region" description="Helical" evidence="1">
    <location>
        <begin position="103"/>
        <end position="120"/>
    </location>
</feature>
<name>A0A081FV17_9GAMM</name>
<dbReference type="Pfam" id="PF11992">
    <property type="entry name" value="TgpA_N"/>
    <property type="match status" value="1"/>
</dbReference>
<dbReference type="InterPro" id="IPR002931">
    <property type="entry name" value="Transglutaminase-like"/>
</dbReference>
<evidence type="ECO:0000313" key="4">
    <source>
        <dbReference type="Proteomes" id="UP000028252"/>
    </source>
</evidence>
<keyword evidence="1" id="KW-0812">Transmembrane</keyword>
<dbReference type="InterPro" id="IPR052901">
    <property type="entry name" value="Bact_TGase-like"/>
</dbReference>
<dbReference type="InterPro" id="IPR038765">
    <property type="entry name" value="Papain-like_cys_pep_sf"/>
</dbReference>
<dbReference type="eggNOG" id="COG1305">
    <property type="taxonomic scope" value="Bacteria"/>
</dbReference>
<sequence length="666" mass="75471">MKQISRAAVIWQLAAFAAVVIPHLSWLPFWLIGLCLATPAARLMIHGGRWSLPHWSLKLLLILLVAAGLLVTFSRETGMKATVALLVAGLALKLVEIYHRRDALVLLYVSLFVCATGFLFHQSIGMAIYALLSVVVVIAALNSIFQDPQRTDLLRPLKRSVRLVALSFPLMLVLFVLFPRIGPLWSVPMNQQSAVSGLSDTLAPGDISQLTKSDQLAFRVSFDGRVPEPAQRYWRSLVYTEFDGRTWRIPPGYERWHAEEEGLTVQGATVDYEVIYEPSNRNWLVALDQPLAAPQGMRIGPGHTLMITRGADRRLNYRLRSALEYQLQSRLSERERAVYLQLPPEGNLRSRERAGQWWEEAYGNPERFVDRVLDQFSRTFTYTLRPPALANDPIDGFLFDTQQGFCGHYAGALAFLLRSVGVPARVVGGYQGGEWNPYEQYLTVRQYDAHAWTEYWIEGRGWVRVDPTAAVSPERIVESSDRVFAGDPAFLSDAPLARLRFARSGWLVDVRRQLEALNFNWHRWVLNYQGQQMQFLGRLMGNVSMEKMIVALLVPFALVMSVMAWTQLRGRRSSAKSPLERKLSTLLEKLERLGLPRLPNETLQAYSLRVGKACPVLRDPMSRLASCDEAVRYAEDDAQKSDLLAVIHECHRVLRSVQAIDFEERA</sequence>
<dbReference type="PANTHER" id="PTHR42736">
    <property type="entry name" value="PROTEIN-GLUTAMINE GAMMA-GLUTAMYLTRANSFERASE"/>
    <property type="match status" value="1"/>
</dbReference>
<dbReference type="Pfam" id="PF01841">
    <property type="entry name" value="Transglut_core"/>
    <property type="match status" value="1"/>
</dbReference>
<dbReference type="PATRIC" id="fig|1232683.4.peg.3456"/>
<evidence type="ECO:0000313" key="3">
    <source>
        <dbReference type="EMBL" id="KEA62372.1"/>
    </source>
</evidence>
<dbReference type="SMART" id="SM00460">
    <property type="entry name" value="TGc"/>
    <property type="match status" value="1"/>
</dbReference>
<gene>
    <name evidence="3" type="ORF">ADIMK_3512</name>
</gene>
<dbReference type="InterPro" id="IPR021878">
    <property type="entry name" value="TgpA_N"/>
</dbReference>
<dbReference type="Proteomes" id="UP000028252">
    <property type="component" value="Unassembled WGS sequence"/>
</dbReference>
<dbReference type="EMBL" id="JMQN01000050">
    <property type="protein sequence ID" value="KEA62372.1"/>
    <property type="molecule type" value="Genomic_DNA"/>
</dbReference>
<organism evidence="3 4">
    <name type="scientific">Marinobacterium lacunae</name>
    <dbReference type="NCBI Taxonomy" id="1232683"/>
    <lineage>
        <taxon>Bacteria</taxon>
        <taxon>Pseudomonadati</taxon>
        <taxon>Pseudomonadota</taxon>
        <taxon>Gammaproteobacteria</taxon>
        <taxon>Oceanospirillales</taxon>
        <taxon>Oceanospirillaceae</taxon>
        <taxon>Marinobacterium</taxon>
    </lineage>
</organism>
<dbReference type="RefSeq" id="WP_051693083.1">
    <property type="nucleotide sequence ID" value="NZ_JMQN01000050.1"/>
</dbReference>
<keyword evidence="1" id="KW-1133">Transmembrane helix</keyword>
<dbReference type="InterPro" id="IPR025403">
    <property type="entry name" value="TgpA-like_C"/>
</dbReference>
<dbReference type="OrthoDB" id="9804872at2"/>
<feature type="transmembrane region" description="Helical" evidence="1">
    <location>
        <begin position="548"/>
        <end position="566"/>
    </location>
</feature>
<accession>A0A081FV17</accession>
<feature type="domain" description="Transglutaminase-like" evidence="2">
    <location>
        <begin position="398"/>
        <end position="469"/>
    </location>
</feature>
<dbReference type="AlphaFoldDB" id="A0A081FV17"/>
<feature type="transmembrane region" description="Helical" evidence="1">
    <location>
        <begin position="166"/>
        <end position="185"/>
    </location>
</feature>
<evidence type="ECO:0000256" key="1">
    <source>
        <dbReference type="SAM" id="Phobius"/>
    </source>
</evidence>
<proteinExistence type="predicted"/>
<dbReference type="Gene3D" id="3.10.620.30">
    <property type="match status" value="1"/>
</dbReference>
<keyword evidence="4" id="KW-1185">Reference proteome</keyword>
<keyword evidence="1" id="KW-0472">Membrane</keyword>
<reference evidence="3 4" key="1">
    <citation type="submission" date="2014-04" db="EMBL/GenBank/DDBJ databases">
        <title>Marinobacterium kochiensis sp. nov., isolated from sediment sample collected from Kochi backwaters in Kerala, India.</title>
        <authorList>
            <person name="Singh A."/>
            <person name="Pinnaka A.K."/>
        </authorList>
    </citation>
    <scope>NUCLEOTIDE SEQUENCE [LARGE SCALE GENOMIC DNA]</scope>
    <source>
        <strain evidence="3 4">AK27</strain>
    </source>
</reference>
<feature type="transmembrane region" description="Helical" evidence="1">
    <location>
        <begin position="126"/>
        <end position="145"/>
    </location>
</feature>
<evidence type="ECO:0000259" key="2">
    <source>
        <dbReference type="SMART" id="SM00460"/>
    </source>
</evidence>
<protein>
    <submittedName>
        <fullName evidence="3">Transglutaminase-like enzyme</fullName>
    </submittedName>
</protein>
<comment type="caution">
    <text evidence="3">The sequence shown here is derived from an EMBL/GenBank/DDBJ whole genome shotgun (WGS) entry which is preliminary data.</text>
</comment>
<dbReference type="SUPFAM" id="SSF54001">
    <property type="entry name" value="Cysteine proteinases"/>
    <property type="match status" value="1"/>
</dbReference>